<dbReference type="PROSITE" id="PS50011">
    <property type="entry name" value="PROTEIN_KINASE_DOM"/>
    <property type="match status" value="1"/>
</dbReference>
<dbReference type="VEuPathDB" id="FungiDB:BO71DRAFT_412755"/>
<reference evidence="3 4" key="1">
    <citation type="submission" date="2018-02" db="EMBL/GenBank/DDBJ databases">
        <title>The genomes of Aspergillus section Nigri reveals drivers in fungal speciation.</title>
        <authorList>
            <consortium name="DOE Joint Genome Institute"/>
            <person name="Vesth T.C."/>
            <person name="Nybo J."/>
            <person name="Theobald S."/>
            <person name="Brandl J."/>
            <person name="Frisvad J.C."/>
            <person name="Nielsen K.F."/>
            <person name="Lyhne E.K."/>
            <person name="Kogle M.E."/>
            <person name="Kuo A."/>
            <person name="Riley R."/>
            <person name="Clum A."/>
            <person name="Nolan M."/>
            <person name="Lipzen A."/>
            <person name="Salamov A."/>
            <person name="Henrissat B."/>
            <person name="Wiebenga A."/>
            <person name="De vries R.P."/>
            <person name="Grigoriev I.V."/>
            <person name="Mortensen U.H."/>
            <person name="Andersen M.R."/>
            <person name="Baker S.E."/>
        </authorList>
    </citation>
    <scope>NUCLEOTIDE SEQUENCE [LARGE SCALE GENOMIC DNA]</scope>
    <source>
        <strain evidence="3 4">CBS 707.79</strain>
    </source>
</reference>
<dbReference type="GO" id="GO:0005524">
    <property type="term" value="F:ATP binding"/>
    <property type="evidence" value="ECO:0007669"/>
    <property type="project" value="InterPro"/>
</dbReference>
<dbReference type="Proteomes" id="UP000247810">
    <property type="component" value="Unassembled WGS sequence"/>
</dbReference>
<feature type="region of interest" description="Disordered" evidence="1">
    <location>
        <begin position="27"/>
        <end position="49"/>
    </location>
</feature>
<organism evidence="3 4">
    <name type="scientific">Aspergillus ellipticus CBS 707.79</name>
    <dbReference type="NCBI Taxonomy" id="1448320"/>
    <lineage>
        <taxon>Eukaryota</taxon>
        <taxon>Fungi</taxon>
        <taxon>Dikarya</taxon>
        <taxon>Ascomycota</taxon>
        <taxon>Pezizomycotina</taxon>
        <taxon>Eurotiomycetes</taxon>
        <taxon>Eurotiomycetidae</taxon>
        <taxon>Eurotiales</taxon>
        <taxon>Aspergillaceae</taxon>
        <taxon>Aspergillus</taxon>
        <taxon>Aspergillus subgen. Circumdati</taxon>
    </lineage>
</organism>
<sequence>MYCEPYVIFYHLQELWNGAWKIIKPTGEPRGEPPGFRSSTKPTAKLPKPPVPYTTGWRFTAESHSVPAPTLVTRGCCMNSESNKIERKQLSPVERCLKRPPLPGGKGHDSIRLEVIKLLKGGDGHNSQVFTVRLLAPASPSLPQVGTELVAKIYDPLYFDDDEGHLDPFLCMDKYYTHEANAYKTLGEFQGCGIPKYYGSYSLDLPVDSTRKRTVRMILIEHIQGITMADAKPEWFSQYARQHIMKTIVDLESRIFEKDIWLVDLEPRNIIIRSAVDRQPHIVLIDLGHALFNRRRDDPLALQLNNFLGEYISPLLRWNDAKAKGYAFSDWVDWDWDPWLETEFAHTVASITPEMRERWSDE</sequence>
<dbReference type="InterPro" id="IPR011009">
    <property type="entry name" value="Kinase-like_dom_sf"/>
</dbReference>
<dbReference type="EMBL" id="KZ825991">
    <property type="protein sequence ID" value="PYH90243.1"/>
    <property type="molecule type" value="Genomic_DNA"/>
</dbReference>
<evidence type="ECO:0000313" key="4">
    <source>
        <dbReference type="Proteomes" id="UP000247810"/>
    </source>
</evidence>
<evidence type="ECO:0000259" key="2">
    <source>
        <dbReference type="PROSITE" id="PS50011"/>
    </source>
</evidence>
<gene>
    <name evidence="3" type="ORF">BO71DRAFT_412755</name>
</gene>
<dbReference type="OrthoDB" id="4267316at2759"/>
<accession>A0A319DGP7</accession>
<keyword evidence="4" id="KW-1185">Reference proteome</keyword>
<evidence type="ECO:0000256" key="1">
    <source>
        <dbReference type="SAM" id="MobiDB-lite"/>
    </source>
</evidence>
<feature type="domain" description="Protein kinase" evidence="2">
    <location>
        <begin position="115"/>
        <end position="362"/>
    </location>
</feature>
<dbReference type="SUPFAM" id="SSF56112">
    <property type="entry name" value="Protein kinase-like (PK-like)"/>
    <property type="match status" value="1"/>
</dbReference>
<dbReference type="GO" id="GO:0004672">
    <property type="term" value="F:protein kinase activity"/>
    <property type="evidence" value="ECO:0007669"/>
    <property type="project" value="InterPro"/>
</dbReference>
<proteinExistence type="predicted"/>
<dbReference type="AlphaFoldDB" id="A0A319DGP7"/>
<dbReference type="InterPro" id="IPR000719">
    <property type="entry name" value="Prot_kinase_dom"/>
</dbReference>
<protein>
    <recommendedName>
        <fullName evidence="2">Protein kinase domain-containing protein</fullName>
    </recommendedName>
</protein>
<evidence type="ECO:0000313" key="3">
    <source>
        <dbReference type="EMBL" id="PYH90243.1"/>
    </source>
</evidence>
<name>A0A319DGP7_9EURO</name>